<organism evidence="4 5">
    <name type="scientific">Artemisia annua</name>
    <name type="common">Sweet wormwood</name>
    <dbReference type="NCBI Taxonomy" id="35608"/>
    <lineage>
        <taxon>Eukaryota</taxon>
        <taxon>Viridiplantae</taxon>
        <taxon>Streptophyta</taxon>
        <taxon>Embryophyta</taxon>
        <taxon>Tracheophyta</taxon>
        <taxon>Spermatophyta</taxon>
        <taxon>Magnoliopsida</taxon>
        <taxon>eudicotyledons</taxon>
        <taxon>Gunneridae</taxon>
        <taxon>Pentapetalae</taxon>
        <taxon>asterids</taxon>
        <taxon>campanulids</taxon>
        <taxon>Asterales</taxon>
        <taxon>Asteraceae</taxon>
        <taxon>Asteroideae</taxon>
        <taxon>Anthemideae</taxon>
        <taxon>Artemisiinae</taxon>
        <taxon>Artemisia</taxon>
    </lineage>
</organism>
<evidence type="ECO:0000313" key="4">
    <source>
        <dbReference type="EMBL" id="PWA67606.1"/>
    </source>
</evidence>
<protein>
    <submittedName>
        <fullName evidence="4">Uncharacterized protein</fullName>
    </submittedName>
</protein>
<dbReference type="OrthoDB" id="1741903at2759"/>
<dbReference type="GO" id="GO:0140662">
    <property type="term" value="F:ATP-dependent protein folding chaperone"/>
    <property type="evidence" value="ECO:0007669"/>
    <property type="project" value="InterPro"/>
</dbReference>
<dbReference type="AlphaFoldDB" id="A0A2U1N2B2"/>
<feature type="region of interest" description="Disordered" evidence="3">
    <location>
        <begin position="1"/>
        <end position="29"/>
    </location>
</feature>
<dbReference type="GO" id="GO:0005829">
    <property type="term" value="C:cytosol"/>
    <property type="evidence" value="ECO:0007669"/>
    <property type="project" value="TreeGrafter"/>
</dbReference>
<dbReference type="GO" id="GO:0005634">
    <property type="term" value="C:nucleus"/>
    <property type="evidence" value="ECO:0007669"/>
    <property type="project" value="TreeGrafter"/>
</dbReference>
<evidence type="ECO:0000256" key="1">
    <source>
        <dbReference type="ARBA" id="ARBA00022741"/>
    </source>
</evidence>
<comment type="caution">
    <text evidence="4">The sequence shown here is derived from an EMBL/GenBank/DDBJ whole genome shotgun (WGS) entry which is preliminary data.</text>
</comment>
<name>A0A2U1N2B2_ARTAN</name>
<proteinExistence type="predicted"/>
<sequence>MRRSDKLKGGKEKVVARSGRETRAETHDHDEYDEDVANFVLNECSEAENWLREAQQLQDTLPKYAERVLLSANIRKKEEAIDRRTGFIEREERKDKKVGRST</sequence>
<gene>
    <name evidence="4" type="ORF">CTI12_AA317540</name>
</gene>
<evidence type="ECO:0000256" key="2">
    <source>
        <dbReference type="ARBA" id="ARBA00022840"/>
    </source>
</evidence>
<reference evidence="4 5" key="1">
    <citation type="journal article" date="2018" name="Mol. Plant">
        <title>The genome of Artemisia annua provides insight into the evolution of Asteraceae family and artemisinin biosynthesis.</title>
        <authorList>
            <person name="Shen Q."/>
            <person name="Zhang L."/>
            <person name="Liao Z."/>
            <person name="Wang S."/>
            <person name="Yan T."/>
            <person name="Shi P."/>
            <person name="Liu M."/>
            <person name="Fu X."/>
            <person name="Pan Q."/>
            <person name="Wang Y."/>
            <person name="Lv Z."/>
            <person name="Lu X."/>
            <person name="Zhang F."/>
            <person name="Jiang W."/>
            <person name="Ma Y."/>
            <person name="Chen M."/>
            <person name="Hao X."/>
            <person name="Li L."/>
            <person name="Tang Y."/>
            <person name="Lv G."/>
            <person name="Zhou Y."/>
            <person name="Sun X."/>
            <person name="Brodelius P.E."/>
            <person name="Rose J.K.C."/>
            <person name="Tang K."/>
        </authorList>
    </citation>
    <scope>NUCLEOTIDE SEQUENCE [LARGE SCALE GENOMIC DNA]</scope>
    <source>
        <strain evidence="5">cv. Huhao1</strain>
        <tissue evidence="4">Leaf</tissue>
    </source>
</reference>
<keyword evidence="1" id="KW-0547">Nucleotide-binding</keyword>
<dbReference type="InterPro" id="IPR013126">
    <property type="entry name" value="Hsp_70_fam"/>
</dbReference>
<dbReference type="GO" id="GO:0005524">
    <property type="term" value="F:ATP binding"/>
    <property type="evidence" value="ECO:0007669"/>
    <property type="project" value="UniProtKB-KW"/>
</dbReference>
<keyword evidence="2" id="KW-0067">ATP-binding</keyword>
<dbReference type="PANTHER" id="PTHR45639">
    <property type="entry name" value="HSC70CB, ISOFORM G-RELATED"/>
    <property type="match status" value="1"/>
</dbReference>
<dbReference type="EMBL" id="PKPP01003802">
    <property type="protein sequence ID" value="PWA67606.1"/>
    <property type="molecule type" value="Genomic_DNA"/>
</dbReference>
<dbReference type="PANTHER" id="PTHR45639:SF4">
    <property type="entry name" value="HSC70CB, ISOFORM G"/>
    <property type="match status" value="1"/>
</dbReference>
<accession>A0A2U1N2B2</accession>
<evidence type="ECO:0000256" key="3">
    <source>
        <dbReference type="SAM" id="MobiDB-lite"/>
    </source>
</evidence>
<keyword evidence="5" id="KW-1185">Reference proteome</keyword>
<dbReference type="Proteomes" id="UP000245207">
    <property type="component" value="Unassembled WGS sequence"/>
</dbReference>
<evidence type="ECO:0000313" key="5">
    <source>
        <dbReference type="Proteomes" id="UP000245207"/>
    </source>
</evidence>
<dbReference type="STRING" id="35608.A0A2U1N2B2"/>